<dbReference type="GO" id="GO:0003700">
    <property type="term" value="F:DNA-binding transcription factor activity"/>
    <property type="evidence" value="ECO:0007669"/>
    <property type="project" value="TreeGrafter"/>
</dbReference>
<dbReference type="Gene3D" id="1.10.260.40">
    <property type="entry name" value="lambda repressor-like DNA-binding domains"/>
    <property type="match status" value="1"/>
</dbReference>
<dbReference type="GO" id="GO:0005829">
    <property type="term" value="C:cytosol"/>
    <property type="evidence" value="ECO:0007669"/>
    <property type="project" value="TreeGrafter"/>
</dbReference>
<dbReference type="RefSeq" id="WP_132699816.1">
    <property type="nucleotide sequence ID" value="NZ_SLZR01000002.1"/>
</dbReference>
<gene>
    <name evidence="3" type="ORF">BCF53_102173</name>
</gene>
<dbReference type="EMBL" id="SLZR01000002">
    <property type="protein sequence ID" value="TCS43147.1"/>
    <property type="molecule type" value="Genomic_DNA"/>
</dbReference>
<comment type="caution">
    <text evidence="3">The sequence shown here is derived from an EMBL/GenBank/DDBJ whole genome shotgun (WGS) entry which is preliminary data.</text>
</comment>
<name>A0A4R3ICL9_9GAMM</name>
<protein>
    <submittedName>
        <fullName evidence="3">Helix-turn-helix protein</fullName>
    </submittedName>
</protein>
<dbReference type="CDD" id="cd02209">
    <property type="entry name" value="cupin_XRE_C"/>
    <property type="match status" value="1"/>
</dbReference>
<dbReference type="Proteomes" id="UP000295793">
    <property type="component" value="Unassembled WGS sequence"/>
</dbReference>
<dbReference type="PANTHER" id="PTHR46797:SF11">
    <property type="entry name" value="HTH-TYPE TRANSCRIPTIONAL REGULATOR PUUR"/>
    <property type="match status" value="1"/>
</dbReference>
<dbReference type="SUPFAM" id="SSF47413">
    <property type="entry name" value="lambda repressor-like DNA-binding domains"/>
    <property type="match status" value="1"/>
</dbReference>
<dbReference type="SUPFAM" id="SSF51182">
    <property type="entry name" value="RmlC-like cupins"/>
    <property type="match status" value="1"/>
</dbReference>
<keyword evidence="1" id="KW-0238">DNA-binding</keyword>
<evidence type="ECO:0000313" key="3">
    <source>
        <dbReference type="EMBL" id="TCS43147.1"/>
    </source>
</evidence>
<dbReference type="OrthoDB" id="9814751at2"/>
<feature type="domain" description="HTH cro/C1-type" evidence="2">
    <location>
        <begin position="7"/>
        <end position="61"/>
    </location>
</feature>
<sequence>MNVGTRLKELRVKSGLSQRELAKRVGVTNSTISMIEKNNVSPSISSLEKILSGMSMSLLSFFEVEEDAVFKPQAAYTESDFKDVSSSQVHRKMLGQFFPNRQLDFTVETFPPGAERSVKALVELGDKAGYLLEGQLVLTVGEKTDILDQYHGFYFSSTEEHFFRNEGQVAAKMVVVRCCH</sequence>
<proteinExistence type="predicted"/>
<dbReference type="InterPro" id="IPR050807">
    <property type="entry name" value="TransReg_Diox_bact_type"/>
</dbReference>
<organism evidence="3 4">
    <name type="scientific">Reinekea marinisedimentorum</name>
    <dbReference type="NCBI Taxonomy" id="230495"/>
    <lineage>
        <taxon>Bacteria</taxon>
        <taxon>Pseudomonadati</taxon>
        <taxon>Pseudomonadota</taxon>
        <taxon>Gammaproteobacteria</taxon>
        <taxon>Oceanospirillales</taxon>
        <taxon>Saccharospirillaceae</taxon>
        <taxon>Reinekea</taxon>
    </lineage>
</organism>
<dbReference type="GO" id="GO:0003677">
    <property type="term" value="F:DNA binding"/>
    <property type="evidence" value="ECO:0007669"/>
    <property type="project" value="UniProtKB-KW"/>
</dbReference>
<reference evidence="3 4" key="1">
    <citation type="submission" date="2019-03" db="EMBL/GenBank/DDBJ databases">
        <title>Genomic Encyclopedia of Archaeal and Bacterial Type Strains, Phase II (KMG-II): from individual species to whole genera.</title>
        <authorList>
            <person name="Goeker M."/>
        </authorList>
    </citation>
    <scope>NUCLEOTIDE SEQUENCE [LARGE SCALE GENOMIC DNA]</scope>
    <source>
        <strain evidence="3 4">DSM 15388</strain>
    </source>
</reference>
<dbReference type="PROSITE" id="PS50943">
    <property type="entry name" value="HTH_CROC1"/>
    <property type="match status" value="1"/>
</dbReference>
<dbReference type="InterPro" id="IPR013096">
    <property type="entry name" value="Cupin_2"/>
</dbReference>
<dbReference type="Gene3D" id="2.60.120.10">
    <property type="entry name" value="Jelly Rolls"/>
    <property type="match status" value="1"/>
</dbReference>
<dbReference type="InterPro" id="IPR014710">
    <property type="entry name" value="RmlC-like_jellyroll"/>
</dbReference>
<dbReference type="SMART" id="SM00530">
    <property type="entry name" value="HTH_XRE"/>
    <property type="match status" value="1"/>
</dbReference>
<dbReference type="Pfam" id="PF07883">
    <property type="entry name" value="Cupin_2"/>
    <property type="match status" value="1"/>
</dbReference>
<dbReference type="Pfam" id="PF01381">
    <property type="entry name" value="HTH_3"/>
    <property type="match status" value="1"/>
</dbReference>
<dbReference type="PANTHER" id="PTHR46797">
    <property type="entry name" value="HTH-TYPE TRANSCRIPTIONAL REGULATOR"/>
    <property type="match status" value="1"/>
</dbReference>
<dbReference type="InterPro" id="IPR011051">
    <property type="entry name" value="RmlC_Cupin_sf"/>
</dbReference>
<evidence type="ECO:0000313" key="4">
    <source>
        <dbReference type="Proteomes" id="UP000295793"/>
    </source>
</evidence>
<dbReference type="AlphaFoldDB" id="A0A4R3ICL9"/>
<keyword evidence="4" id="KW-1185">Reference proteome</keyword>
<evidence type="ECO:0000256" key="1">
    <source>
        <dbReference type="ARBA" id="ARBA00023125"/>
    </source>
</evidence>
<evidence type="ECO:0000259" key="2">
    <source>
        <dbReference type="PROSITE" id="PS50943"/>
    </source>
</evidence>
<dbReference type="CDD" id="cd00093">
    <property type="entry name" value="HTH_XRE"/>
    <property type="match status" value="1"/>
</dbReference>
<dbReference type="InterPro" id="IPR001387">
    <property type="entry name" value="Cro/C1-type_HTH"/>
</dbReference>
<dbReference type="InterPro" id="IPR010982">
    <property type="entry name" value="Lambda_DNA-bd_dom_sf"/>
</dbReference>
<accession>A0A4R3ICL9</accession>